<reference evidence="1 3" key="2">
    <citation type="journal article" date="2020" name="Int. J. Syst. Evol. Microbiol.">
        <title>Vagococcus xieshaowenii sp. nov., isolated from snow finch (Montifringilla taczanowskii) cloacal content.</title>
        <authorList>
            <person name="Ge Y."/>
            <person name="Yang J."/>
            <person name="Lai X.H."/>
            <person name="Zhang G."/>
            <person name="Jin D."/>
            <person name="Lu S."/>
            <person name="Wang B."/>
            <person name="Huang Y."/>
            <person name="Huang Y."/>
            <person name="Ren Z."/>
            <person name="Zhang X."/>
            <person name="Xu J."/>
        </authorList>
    </citation>
    <scope>NUCLEOTIDE SEQUENCE [LARGE SCALE GENOMIC DNA]</scope>
    <source>
        <strain evidence="3">personal::cf-49</strain>
        <strain evidence="1">Personal::cf-49</strain>
    </source>
</reference>
<dbReference type="EMBL" id="SRHU01000031">
    <property type="protein sequence ID" value="TFZ39734.1"/>
    <property type="molecule type" value="Genomic_DNA"/>
</dbReference>
<dbReference type="Proteomes" id="UP000297725">
    <property type="component" value="Unassembled WGS sequence"/>
</dbReference>
<dbReference type="EMBL" id="CP038865">
    <property type="protein sequence ID" value="QCA28139.1"/>
    <property type="molecule type" value="Genomic_DNA"/>
</dbReference>
<sequence length="177" mass="20993">MFPQKKIFQAEKNRDYTADSLAHELTLLKEKAFDDVSYTGLNLNLDMLMSQNIRDNEFKLIQTHDGLAKKRYADWHHDLVLSIDIYNAFAAYTSAHYHDYLHEYDEFEKRTGLDKSSSDYKDYFEQGNSMYFHDVLHSVFDLSRRLDLSINNFKETLSFENYSLSDYPLPEKIIFNN</sequence>
<evidence type="ECO:0000313" key="1">
    <source>
        <dbReference type="EMBL" id="QCA28139.1"/>
    </source>
</evidence>
<protein>
    <submittedName>
        <fullName evidence="2">Uncharacterized protein</fullName>
    </submittedName>
</protein>
<reference evidence="2 4" key="1">
    <citation type="submission" date="2019-03" db="EMBL/GenBank/DDBJ databases">
        <title>Vagococcus sp. was isolated fron gut of Carduelis flavirostris.</title>
        <authorList>
            <person name="Ge Y."/>
        </authorList>
    </citation>
    <scope>NUCLEOTIDE SEQUENCE [LARGE SCALE GENOMIC DNA]</scope>
    <source>
        <strain evidence="2 4">CF-210</strain>
    </source>
</reference>
<dbReference type="AlphaFoldDB" id="A0AAJ5JKY3"/>
<proteinExistence type="predicted"/>
<name>A0AAJ5JKY3_9ENTE</name>
<organism evidence="2 4">
    <name type="scientific">Vagococcus xieshaowenii</name>
    <dbReference type="NCBI Taxonomy" id="2562451"/>
    <lineage>
        <taxon>Bacteria</taxon>
        <taxon>Bacillati</taxon>
        <taxon>Bacillota</taxon>
        <taxon>Bacilli</taxon>
        <taxon>Lactobacillales</taxon>
        <taxon>Enterococcaceae</taxon>
        <taxon>Vagococcus</taxon>
    </lineage>
</organism>
<evidence type="ECO:0000313" key="3">
    <source>
        <dbReference type="Proteomes" id="UP000296883"/>
    </source>
</evidence>
<evidence type="ECO:0000313" key="4">
    <source>
        <dbReference type="Proteomes" id="UP000297725"/>
    </source>
</evidence>
<dbReference type="RefSeq" id="WP_135255039.1">
    <property type="nucleotide sequence ID" value="NZ_CP038865.1"/>
</dbReference>
<evidence type="ECO:0000313" key="2">
    <source>
        <dbReference type="EMBL" id="TFZ39734.1"/>
    </source>
</evidence>
<gene>
    <name evidence="2" type="ORF">E4031_08580</name>
    <name evidence="1" type="ORF">E4Z98_01990</name>
</gene>
<accession>A0AAJ5JKY3</accession>
<dbReference type="Proteomes" id="UP000296883">
    <property type="component" value="Chromosome"/>
</dbReference>
<keyword evidence="3" id="KW-1185">Reference proteome</keyword>